<evidence type="ECO:0000256" key="2">
    <source>
        <dbReference type="ARBA" id="ARBA00022485"/>
    </source>
</evidence>
<comment type="function">
    <text evidence="1 12">Catalyzes the methylthiolation of N6-(dimethylallyl)adenosine (i(6)A), leading to the formation of 2-methylthio-N6-(dimethylallyl)adenosine (ms(2)i(6)A) at position 37 in tRNAs that read codons beginning with uridine.</text>
</comment>
<dbReference type="SMART" id="SM00729">
    <property type="entry name" value="Elp3"/>
    <property type="match status" value="1"/>
</dbReference>
<dbReference type="EMBL" id="JABMKT010000002">
    <property type="protein sequence ID" value="NYV27392.1"/>
    <property type="molecule type" value="Genomic_DNA"/>
</dbReference>
<dbReference type="InterPro" id="IPR006638">
    <property type="entry name" value="Elp3/MiaA/NifB-like_rSAM"/>
</dbReference>
<dbReference type="CDD" id="cd01335">
    <property type="entry name" value="Radical_SAM"/>
    <property type="match status" value="1"/>
</dbReference>
<organism evidence="16 17">
    <name type="scientific">Streptobacillus felis</name>
    <dbReference type="NCBI Taxonomy" id="1384509"/>
    <lineage>
        <taxon>Bacteria</taxon>
        <taxon>Fusobacteriati</taxon>
        <taxon>Fusobacteriota</taxon>
        <taxon>Fusobacteriia</taxon>
        <taxon>Fusobacteriales</taxon>
        <taxon>Leptotrichiaceae</taxon>
        <taxon>Streptobacillus</taxon>
    </lineage>
</organism>
<dbReference type="SFLD" id="SFLDG01061">
    <property type="entry name" value="methylthiotransferase"/>
    <property type="match status" value="1"/>
</dbReference>
<feature type="binding site" evidence="12">
    <location>
        <position position="80"/>
    </location>
    <ligand>
        <name>[4Fe-4S] cluster</name>
        <dbReference type="ChEBI" id="CHEBI:49883"/>
        <label>1</label>
    </ligand>
</feature>
<evidence type="ECO:0000259" key="14">
    <source>
        <dbReference type="PROSITE" id="PS51449"/>
    </source>
</evidence>
<name>A0A7Z0PF46_9FUSO</name>
<dbReference type="Gene3D" id="3.40.50.12160">
    <property type="entry name" value="Methylthiotransferase, N-terminal domain"/>
    <property type="match status" value="1"/>
</dbReference>
<keyword evidence="4 12" id="KW-0949">S-adenosyl-L-methionine</keyword>
<comment type="subunit">
    <text evidence="12">Monomer.</text>
</comment>
<evidence type="ECO:0000256" key="4">
    <source>
        <dbReference type="ARBA" id="ARBA00022691"/>
    </source>
</evidence>
<feature type="domain" description="Radical SAM core" evidence="15">
    <location>
        <begin position="140"/>
        <end position="370"/>
    </location>
</feature>
<comment type="catalytic activity">
    <reaction evidence="12">
        <text>N(6)-dimethylallyladenosine(37) in tRNA + (sulfur carrier)-SH + AH2 + 2 S-adenosyl-L-methionine = 2-methylsulfanyl-N(6)-dimethylallyladenosine(37) in tRNA + (sulfur carrier)-H + 5'-deoxyadenosine + L-methionine + A + S-adenosyl-L-homocysteine + 2 H(+)</text>
        <dbReference type="Rhea" id="RHEA:37067"/>
        <dbReference type="Rhea" id="RHEA-COMP:10375"/>
        <dbReference type="Rhea" id="RHEA-COMP:10376"/>
        <dbReference type="Rhea" id="RHEA-COMP:14737"/>
        <dbReference type="Rhea" id="RHEA-COMP:14739"/>
        <dbReference type="ChEBI" id="CHEBI:13193"/>
        <dbReference type="ChEBI" id="CHEBI:15378"/>
        <dbReference type="ChEBI" id="CHEBI:17319"/>
        <dbReference type="ChEBI" id="CHEBI:17499"/>
        <dbReference type="ChEBI" id="CHEBI:29917"/>
        <dbReference type="ChEBI" id="CHEBI:57844"/>
        <dbReference type="ChEBI" id="CHEBI:57856"/>
        <dbReference type="ChEBI" id="CHEBI:59789"/>
        <dbReference type="ChEBI" id="CHEBI:64428"/>
        <dbReference type="ChEBI" id="CHEBI:74415"/>
        <dbReference type="ChEBI" id="CHEBI:74417"/>
        <dbReference type="EC" id="2.8.4.3"/>
    </reaction>
</comment>
<evidence type="ECO:0000256" key="11">
    <source>
        <dbReference type="ARBA" id="ARBA00081141"/>
    </source>
</evidence>
<dbReference type="Pfam" id="PF01938">
    <property type="entry name" value="TRAM"/>
    <property type="match status" value="1"/>
</dbReference>
<feature type="binding site" evidence="12">
    <location>
        <position position="161"/>
    </location>
    <ligand>
        <name>[4Fe-4S] cluster</name>
        <dbReference type="ChEBI" id="CHEBI:49883"/>
        <label>2</label>
        <note>4Fe-4S-S-AdoMet</note>
    </ligand>
</feature>
<dbReference type="Pfam" id="PF04055">
    <property type="entry name" value="Radical_SAM"/>
    <property type="match status" value="1"/>
</dbReference>
<dbReference type="InterPro" id="IPR058240">
    <property type="entry name" value="rSAM_sf"/>
</dbReference>
<gene>
    <name evidence="12 16" type="primary">miaB</name>
    <name evidence="16" type="ORF">HP397_00940</name>
</gene>
<feature type="binding site" evidence="12">
    <location>
        <position position="47"/>
    </location>
    <ligand>
        <name>[4Fe-4S] cluster</name>
        <dbReference type="ChEBI" id="CHEBI:49883"/>
        <label>1</label>
    </ligand>
</feature>
<dbReference type="OrthoDB" id="9805215at2"/>
<keyword evidence="17" id="KW-1185">Reference proteome</keyword>
<comment type="caution">
    <text evidence="16">The sequence shown here is derived from an EMBL/GenBank/DDBJ whole genome shotgun (WGS) entry which is preliminary data.</text>
</comment>
<dbReference type="GO" id="GO:0051539">
    <property type="term" value="F:4 iron, 4 sulfur cluster binding"/>
    <property type="evidence" value="ECO:0007669"/>
    <property type="project" value="UniProtKB-UniRule"/>
</dbReference>
<comment type="subcellular location">
    <subcellularLocation>
        <location evidence="12">Cytoplasm</location>
    </subcellularLocation>
</comment>
<evidence type="ECO:0000256" key="3">
    <source>
        <dbReference type="ARBA" id="ARBA00022679"/>
    </source>
</evidence>
<dbReference type="SFLD" id="SFLDG01082">
    <property type="entry name" value="B12-binding_domain_containing"/>
    <property type="match status" value="1"/>
</dbReference>
<evidence type="ECO:0000259" key="15">
    <source>
        <dbReference type="PROSITE" id="PS51918"/>
    </source>
</evidence>
<dbReference type="SUPFAM" id="SSF102114">
    <property type="entry name" value="Radical SAM enzymes"/>
    <property type="match status" value="1"/>
</dbReference>
<evidence type="ECO:0000313" key="16">
    <source>
        <dbReference type="EMBL" id="NYV27392.1"/>
    </source>
</evidence>
<dbReference type="InterPro" id="IPR006463">
    <property type="entry name" value="MiaB_methiolase"/>
</dbReference>
<dbReference type="EC" id="2.8.4.3" evidence="8 12"/>
<comment type="similarity">
    <text evidence="12">Belongs to the methylthiotransferase family. MiaB subfamily.</text>
</comment>
<keyword evidence="5 12" id="KW-0479">Metal-binding</keyword>
<dbReference type="PANTHER" id="PTHR43020:SF2">
    <property type="entry name" value="MITOCHONDRIAL TRNA METHYLTHIOTRANSFERASE CDK5RAP1"/>
    <property type="match status" value="1"/>
</dbReference>
<dbReference type="InterPro" id="IPR002792">
    <property type="entry name" value="TRAM_dom"/>
</dbReference>
<dbReference type="RefSeq" id="WP_067322929.1">
    <property type="nucleotide sequence ID" value="NZ_CBCRWS010000013.1"/>
</dbReference>
<dbReference type="SFLD" id="SFLDF00273">
    <property type="entry name" value="(dimethylallyl)adenosine_tRNA"/>
    <property type="match status" value="1"/>
</dbReference>
<evidence type="ECO:0000256" key="9">
    <source>
        <dbReference type="ARBA" id="ARBA00068570"/>
    </source>
</evidence>
<dbReference type="Proteomes" id="UP000526184">
    <property type="component" value="Unassembled WGS sequence"/>
</dbReference>
<evidence type="ECO:0000256" key="1">
    <source>
        <dbReference type="ARBA" id="ARBA00003234"/>
    </source>
</evidence>
<dbReference type="PROSITE" id="PS51918">
    <property type="entry name" value="RADICAL_SAM"/>
    <property type="match status" value="1"/>
</dbReference>
<comment type="cofactor">
    <cofactor evidence="12">
        <name>[4Fe-4S] cluster</name>
        <dbReference type="ChEBI" id="CHEBI:49883"/>
    </cofactor>
    <text evidence="12">Binds 2 [4Fe-4S] clusters. One cluster is coordinated with 3 cysteines and an exchangeable S-adenosyl-L-methionine.</text>
</comment>
<dbReference type="SFLD" id="SFLDS00029">
    <property type="entry name" value="Radical_SAM"/>
    <property type="match status" value="1"/>
</dbReference>
<evidence type="ECO:0000259" key="13">
    <source>
        <dbReference type="PROSITE" id="PS50926"/>
    </source>
</evidence>
<dbReference type="HAMAP" id="MF_01864">
    <property type="entry name" value="tRNA_metthiotr_MiaB"/>
    <property type="match status" value="1"/>
</dbReference>
<feature type="binding site" evidence="12">
    <location>
        <position position="154"/>
    </location>
    <ligand>
        <name>[4Fe-4S] cluster</name>
        <dbReference type="ChEBI" id="CHEBI:49883"/>
        <label>2</label>
        <note>4Fe-4S-S-AdoMet</note>
    </ligand>
</feature>
<dbReference type="NCBIfam" id="TIGR01574">
    <property type="entry name" value="miaB-methiolase"/>
    <property type="match status" value="1"/>
</dbReference>
<evidence type="ECO:0000256" key="7">
    <source>
        <dbReference type="ARBA" id="ARBA00023014"/>
    </source>
</evidence>
<dbReference type="GO" id="GO:0005829">
    <property type="term" value="C:cytosol"/>
    <property type="evidence" value="ECO:0007669"/>
    <property type="project" value="TreeGrafter"/>
</dbReference>
<evidence type="ECO:0000256" key="10">
    <source>
        <dbReference type="ARBA" id="ARBA00080698"/>
    </source>
</evidence>
<dbReference type="PROSITE" id="PS50926">
    <property type="entry name" value="TRAM"/>
    <property type="match status" value="1"/>
</dbReference>
<dbReference type="Pfam" id="PF00919">
    <property type="entry name" value="UPF0004"/>
    <property type="match status" value="1"/>
</dbReference>
<feature type="binding site" evidence="12">
    <location>
        <position position="158"/>
    </location>
    <ligand>
        <name>[4Fe-4S] cluster</name>
        <dbReference type="ChEBI" id="CHEBI:49883"/>
        <label>2</label>
        <note>4Fe-4S-S-AdoMet</note>
    </ligand>
</feature>
<keyword evidence="3 12" id="KW-0808">Transferase</keyword>
<protein>
    <recommendedName>
        <fullName evidence="9 12">tRNA-2-methylthio-N(6)-dimethylallyladenosine synthase</fullName>
        <ecNumber evidence="8 12">2.8.4.3</ecNumber>
    </recommendedName>
    <alternativeName>
        <fullName evidence="11 12">(Dimethylallyl)adenosine tRNA methylthiotransferase MiaB</fullName>
    </alternativeName>
    <alternativeName>
        <fullName evidence="10 12">tRNA-i(6)A37 methylthiotransferase</fullName>
    </alternativeName>
</protein>
<dbReference type="InterPro" id="IPR023404">
    <property type="entry name" value="rSAM_horseshoe"/>
</dbReference>
<dbReference type="FunFam" id="3.40.50.12160:FF:000003">
    <property type="entry name" value="CDK5 regulatory subunit-associated protein 1"/>
    <property type="match status" value="1"/>
</dbReference>
<keyword evidence="2 12" id="KW-0004">4Fe-4S</keyword>
<dbReference type="Gene3D" id="3.80.30.20">
    <property type="entry name" value="tm_1862 like domain"/>
    <property type="match status" value="1"/>
</dbReference>
<feature type="domain" description="MTTase N-terminal" evidence="14">
    <location>
        <begin position="2"/>
        <end position="117"/>
    </location>
</feature>
<dbReference type="InterPro" id="IPR020612">
    <property type="entry name" value="Methylthiotransferase_CS"/>
</dbReference>
<evidence type="ECO:0000256" key="12">
    <source>
        <dbReference type="HAMAP-Rule" id="MF_01864"/>
    </source>
</evidence>
<dbReference type="PROSITE" id="PS51449">
    <property type="entry name" value="MTTASE_N"/>
    <property type="match status" value="1"/>
</dbReference>
<evidence type="ECO:0000256" key="6">
    <source>
        <dbReference type="ARBA" id="ARBA00023004"/>
    </source>
</evidence>
<keyword evidence="7 12" id="KW-0411">Iron-sulfur</keyword>
<dbReference type="PROSITE" id="PS01278">
    <property type="entry name" value="MTTASE_RADICAL"/>
    <property type="match status" value="1"/>
</dbReference>
<keyword evidence="12" id="KW-0963">Cytoplasm</keyword>
<dbReference type="PANTHER" id="PTHR43020">
    <property type="entry name" value="CDK5 REGULATORY SUBUNIT-ASSOCIATED PROTEIN 1"/>
    <property type="match status" value="1"/>
</dbReference>
<reference evidence="16 17" key="1">
    <citation type="submission" date="2020-05" db="EMBL/GenBank/DDBJ databases">
        <title>Streptobacillus felis strain LHL191014123.</title>
        <authorList>
            <person name="Fawzy A."/>
            <person name="Rau J."/>
            <person name="Risse K."/>
            <person name="Schauerte N."/>
            <person name="Geiger C."/>
            <person name="Blom J."/>
            <person name="Imirzalioglu C."/>
            <person name="Falgenhauer J."/>
            <person name="Bach A."/>
            <person name="Herden C."/>
            <person name="Eisenberg T."/>
        </authorList>
    </citation>
    <scope>NUCLEOTIDE SEQUENCE [LARGE SCALE GENOMIC DNA]</scope>
    <source>
        <strain evidence="16 17">LHL191014123</strain>
    </source>
</reference>
<feature type="domain" description="TRAM" evidence="13">
    <location>
        <begin position="373"/>
        <end position="436"/>
    </location>
</feature>
<dbReference type="InterPro" id="IPR005839">
    <property type="entry name" value="Methylthiotransferase"/>
</dbReference>
<evidence type="ECO:0000256" key="8">
    <source>
        <dbReference type="ARBA" id="ARBA00033765"/>
    </source>
</evidence>
<dbReference type="GO" id="GO:0046872">
    <property type="term" value="F:metal ion binding"/>
    <property type="evidence" value="ECO:0007669"/>
    <property type="project" value="UniProtKB-KW"/>
</dbReference>
<evidence type="ECO:0000256" key="5">
    <source>
        <dbReference type="ARBA" id="ARBA00022723"/>
    </source>
</evidence>
<dbReference type="InterPro" id="IPR007197">
    <property type="entry name" value="rSAM"/>
</dbReference>
<evidence type="ECO:0000313" key="17">
    <source>
        <dbReference type="Proteomes" id="UP000526184"/>
    </source>
</evidence>
<dbReference type="GO" id="GO:0035597">
    <property type="term" value="F:tRNA-2-methylthio-N(6)-dimethylallyladenosine(37) synthase activity"/>
    <property type="evidence" value="ECO:0007669"/>
    <property type="project" value="UniProtKB-EC"/>
</dbReference>
<dbReference type="InterPro" id="IPR013848">
    <property type="entry name" value="Methylthiotransferase_N"/>
</dbReference>
<keyword evidence="12" id="KW-0819">tRNA processing</keyword>
<dbReference type="NCBIfam" id="TIGR00089">
    <property type="entry name" value="MiaB/RimO family radical SAM methylthiotransferase"/>
    <property type="match status" value="1"/>
</dbReference>
<dbReference type="FunFam" id="3.80.30.20:FF:000001">
    <property type="entry name" value="tRNA-2-methylthio-N(6)-dimethylallyladenosine synthase 2"/>
    <property type="match status" value="1"/>
</dbReference>
<keyword evidence="6 12" id="KW-0408">Iron</keyword>
<dbReference type="InterPro" id="IPR038135">
    <property type="entry name" value="Methylthiotransferase_N_sf"/>
</dbReference>
<dbReference type="AlphaFoldDB" id="A0A7Z0PF46"/>
<accession>A0A7Z0PF46</accession>
<feature type="binding site" evidence="12">
    <location>
        <position position="11"/>
    </location>
    <ligand>
        <name>[4Fe-4S] cluster</name>
        <dbReference type="ChEBI" id="CHEBI:49883"/>
        <label>1</label>
    </ligand>
</feature>
<sequence length="436" mass="49394">MKKATVITYGCQMNVNESAKIKKIFKNMGYEVVEEIDDCDAVFLNTCTVREGAATQIYGKLGELIELKKRKGTIIGITGCFAQEAGFELIKKFPMIDIVMGNQNIGRIPDAIEKILNHESEHEVYTDNEDVLPPRLDADFGGDKTASISISYGCDKRCSFCIVPYVRGKERSVPMEDILLDVKHYLKKGAKEIVLLGQNVNAYGKKFKNGDTFAKLLDEICKIEGDYILRFTSPHPRDFTDDVIDVIAKNEKIARCIHMPLQSGSTKILKNMLRGYTKEQFLTLAEKIKERIPGASLTTDIIVGFPGETDEDFQDTLDVVEKVGFENAYIFMYSIRRGTRAATMENQVPEEVKKERLHKLNNLQDRCAYKESVKYLNKVVRVLVEGPSKKNKEVLTGRTSTNKVVLFKGEDKLYRGRFVNVKINDCKTWTLYGEIV</sequence>
<proteinExistence type="inferred from homology"/>